<dbReference type="PANTHER" id="PTHR30472">
    <property type="entry name" value="FERRIC ENTEROBACTIN TRANSPORT SYSTEM PERMEASE PROTEIN"/>
    <property type="match status" value="1"/>
</dbReference>
<feature type="transmembrane region" description="Helical" evidence="8">
    <location>
        <begin position="122"/>
        <end position="141"/>
    </location>
</feature>
<accession>A0A401HPX4</accession>
<dbReference type="PANTHER" id="PTHR30472:SF25">
    <property type="entry name" value="ABC TRANSPORTER PERMEASE PROTEIN MJ0876-RELATED"/>
    <property type="match status" value="1"/>
</dbReference>
<keyword evidence="5 8" id="KW-0812">Transmembrane</keyword>
<dbReference type="GO" id="GO:0005886">
    <property type="term" value="C:plasma membrane"/>
    <property type="evidence" value="ECO:0007669"/>
    <property type="project" value="UniProtKB-SubCell"/>
</dbReference>
<feature type="transmembrane region" description="Helical" evidence="8">
    <location>
        <begin position="289"/>
        <end position="310"/>
    </location>
</feature>
<gene>
    <name evidence="9" type="ORF">MHHB_P0500</name>
</gene>
<feature type="transmembrane region" description="Helical" evidence="8">
    <location>
        <begin position="7"/>
        <end position="25"/>
    </location>
</feature>
<keyword evidence="4" id="KW-1003">Cell membrane</keyword>
<feature type="transmembrane region" description="Helical" evidence="8">
    <location>
        <begin position="153"/>
        <end position="175"/>
    </location>
</feature>
<evidence type="ECO:0000256" key="7">
    <source>
        <dbReference type="ARBA" id="ARBA00023136"/>
    </source>
</evidence>
<dbReference type="Pfam" id="PF01032">
    <property type="entry name" value="FecCD"/>
    <property type="match status" value="1"/>
</dbReference>
<dbReference type="AlphaFoldDB" id="A0A401HPX4"/>
<comment type="subcellular location">
    <subcellularLocation>
        <location evidence="1">Cell membrane</location>
        <topology evidence="1">Multi-pass membrane protein</topology>
    </subcellularLocation>
</comment>
<feature type="transmembrane region" description="Helical" evidence="8">
    <location>
        <begin position="322"/>
        <end position="342"/>
    </location>
</feature>
<evidence type="ECO:0000256" key="5">
    <source>
        <dbReference type="ARBA" id="ARBA00022692"/>
    </source>
</evidence>
<dbReference type="GO" id="GO:0022857">
    <property type="term" value="F:transmembrane transporter activity"/>
    <property type="evidence" value="ECO:0007669"/>
    <property type="project" value="InterPro"/>
</dbReference>
<evidence type="ECO:0000313" key="9">
    <source>
        <dbReference type="EMBL" id="GBF36270.1"/>
    </source>
</evidence>
<feature type="transmembrane region" description="Helical" evidence="8">
    <location>
        <begin position="63"/>
        <end position="80"/>
    </location>
</feature>
<evidence type="ECO:0000256" key="6">
    <source>
        <dbReference type="ARBA" id="ARBA00022989"/>
    </source>
</evidence>
<dbReference type="CDD" id="cd06550">
    <property type="entry name" value="TM_ABC_iron-siderophores_like"/>
    <property type="match status" value="1"/>
</dbReference>
<protein>
    <submittedName>
        <fullName evidence="9">Iron complex transport system permease protein</fullName>
    </submittedName>
</protein>
<evidence type="ECO:0000256" key="3">
    <source>
        <dbReference type="ARBA" id="ARBA00022448"/>
    </source>
</evidence>
<feature type="transmembrane region" description="Helical" evidence="8">
    <location>
        <begin position="250"/>
        <end position="283"/>
    </location>
</feature>
<name>A0A401HPX4_9EURY</name>
<dbReference type="SUPFAM" id="SSF81345">
    <property type="entry name" value="ABC transporter involved in vitamin B12 uptake, BtuC"/>
    <property type="match status" value="1"/>
</dbReference>
<organism evidence="9 10">
    <name type="scientific">Methanofervidicoccus abyssi</name>
    <dbReference type="NCBI Taxonomy" id="2082189"/>
    <lineage>
        <taxon>Archaea</taxon>
        <taxon>Methanobacteriati</taxon>
        <taxon>Methanobacteriota</taxon>
        <taxon>Methanomada group</taxon>
        <taxon>Methanococci</taxon>
        <taxon>Methanococcales</taxon>
        <taxon>Methanofervidicoccus</taxon>
    </lineage>
</organism>
<dbReference type="InterPro" id="IPR037294">
    <property type="entry name" value="ABC_BtuC-like"/>
</dbReference>
<dbReference type="RefSeq" id="WP_131007050.1">
    <property type="nucleotide sequence ID" value="NZ_BFAX01000002.1"/>
</dbReference>
<keyword evidence="6 8" id="KW-1133">Transmembrane helix</keyword>
<dbReference type="Gene3D" id="1.10.3470.10">
    <property type="entry name" value="ABC transporter involved in vitamin B12 uptake, BtuC"/>
    <property type="match status" value="1"/>
</dbReference>
<evidence type="ECO:0000256" key="2">
    <source>
        <dbReference type="ARBA" id="ARBA00007935"/>
    </source>
</evidence>
<comment type="similarity">
    <text evidence="2">Belongs to the binding-protein-dependent transport system permease family. FecCD subfamily.</text>
</comment>
<reference evidence="9 10" key="1">
    <citation type="journal article" date="2019" name="Int. J. Syst. Evol. Microbiol.">
        <title>Methanofervidicoccus abyssi gen. nov., sp. nov., a hydrogenotrophic methanogen, isolated from a hydrothermal vent chimney in the Mid-Cayman Spreading Center, the Caribbean Sea.</title>
        <authorList>
            <person name="Sakai S."/>
            <person name="Takaki Y."/>
            <person name="Miyazaki M."/>
            <person name="Ogawara M."/>
            <person name="Yanagawa K."/>
            <person name="Miyazaki J."/>
            <person name="Takai K."/>
        </authorList>
    </citation>
    <scope>NUCLEOTIDE SEQUENCE [LARGE SCALE GENOMIC DNA]</scope>
    <source>
        <strain evidence="9 10">HHB</strain>
    </source>
</reference>
<feature type="transmembrane region" description="Helical" evidence="8">
    <location>
        <begin position="204"/>
        <end position="222"/>
    </location>
</feature>
<feature type="transmembrane region" description="Helical" evidence="8">
    <location>
        <begin position="92"/>
        <end position="116"/>
    </location>
</feature>
<dbReference type="InterPro" id="IPR000522">
    <property type="entry name" value="ABC_transptr_permease_BtuC"/>
</dbReference>
<dbReference type="EMBL" id="BFAX01000002">
    <property type="protein sequence ID" value="GBF36270.1"/>
    <property type="molecule type" value="Genomic_DNA"/>
</dbReference>
<sequence length="349" mass="37978">MKYKRFLIVFFISVIILTVLSYISIKEGTIPIKNDQLEKYFLEGTSRNPIVDKIIGELRLPRTVGAIVVGMGIAVAGILMQGYFRNPLADPYLMGVASGASLGVVLYIFTSLLFNLGFPHSLYGFILAAYLGSLITMFVVINIARVVKQTATLLISGIMIGAIASGFTTIVVYTADFLGEERSELSEYLMWGMGSLNNLTWDQIYIMTVIIIPVVILAYVLLSKKLDANLLGEMYAQSVGADIKSLRRWLVILSSILTATVVAFTGPIAFVGIVCPIVSRMIVGTSKHLYVIPTTAILGSIFVIFADILTRPGVLIPTSSNNLPLLCPLSIIGAPIAILIYLKVKRMGI</sequence>
<keyword evidence="7 8" id="KW-0472">Membrane</keyword>
<dbReference type="GO" id="GO:0033214">
    <property type="term" value="P:siderophore-iron import into cell"/>
    <property type="evidence" value="ECO:0007669"/>
    <property type="project" value="TreeGrafter"/>
</dbReference>
<evidence type="ECO:0000256" key="4">
    <source>
        <dbReference type="ARBA" id="ARBA00022475"/>
    </source>
</evidence>
<evidence type="ECO:0000313" key="10">
    <source>
        <dbReference type="Proteomes" id="UP000290527"/>
    </source>
</evidence>
<comment type="caution">
    <text evidence="9">The sequence shown here is derived from an EMBL/GenBank/DDBJ whole genome shotgun (WGS) entry which is preliminary data.</text>
</comment>
<evidence type="ECO:0000256" key="8">
    <source>
        <dbReference type="SAM" id="Phobius"/>
    </source>
</evidence>
<dbReference type="Proteomes" id="UP000290527">
    <property type="component" value="Unassembled WGS sequence"/>
</dbReference>
<keyword evidence="3" id="KW-0813">Transport</keyword>
<dbReference type="OrthoDB" id="27848at2157"/>
<keyword evidence="10" id="KW-1185">Reference proteome</keyword>
<evidence type="ECO:0000256" key="1">
    <source>
        <dbReference type="ARBA" id="ARBA00004651"/>
    </source>
</evidence>
<proteinExistence type="inferred from homology"/>